<proteinExistence type="predicted"/>
<accession>A0A0M9CIX3</accession>
<sequence>MKSITKQIVFFLSVTLMLSSCNMNMLNSVNGNKNVEVADRTVAEDFTKIKVSTGLDLYLSQGTENKVTLEADENLHEIIFTEVENGELKIYSEKNIWNAKAKKVYVTVKDLTSLVATSGSDVYTEEELSVQNINIICTSGADINVELKANSVISTATSGSDIELNGSTINHTSSATSGASIDAYGLRSENVTVNVTSGADINIYASVSLDARATSGGDIDFKGNPKNVKKSSTSGGSISAN</sequence>
<feature type="domain" description="Putative auto-transporter adhesin head GIN" evidence="3">
    <location>
        <begin position="45"/>
        <end position="225"/>
    </location>
</feature>
<gene>
    <name evidence="4" type="ORF">I602_2475</name>
    <name evidence="5" type="ORF">SAMN05444353_2249</name>
</gene>
<reference evidence="5 7" key="2">
    <citation type="submission" date="2016-10" db="EMBL/GenBank/DDBJ databases">
        <authorList>
            <person name="Varghese N."/>
            <person name="Submissions S."/>
        </authorList>
    </citation>
    <scope>NUCLEOTIDE SEQUENCE [LARGE SCALE GENOMIC DNA]</scope>
    <source>
        <strain evidence="5 7">DSW-5</strain>
    </source>
</reference>
<feature type="signal peptide" evidence="2">
    <location>
        <begin position="1"/>
        <end position="22"/>
    </location>
</feature>
<name>A0A0M9CIX3_9FLAO</name>
<evidence type="ECO:0000259" key="3">
    <source>
        <dbReference type="Pfam" id="PF10988"/>
    </source>
</evidence>
<reference evidence="4 6" key="1">
    <citation type="submission" date="2015-07" db="EMBL/GenBank/DDBJ databases">
        <title>Genome of Polaribacter dokdonenesis DSW-5, isolated from seawater off Dokdo in Korea.</title>
        <authorList>
            <person name="Yoon K."/>
            <person name="Song J.Y."/>
            <person name="Kim J.F."/>
        </authorList>
    </citation>
    <scope>NUCLEOTIDE SEQUENCE [LARGE SCALE GENOMIC DNA]</scope>
    <source>
        <strain evidence="4 6">DSW-5</strain>
    </source>
</reference>
<dbReference type="OrthoDB" id="942536at2"/>
<evidence type="ECO:0000313" key="4">
    <source>
        <dbReference type="EMBL" id="KOY52915.1"/>
    </source>
</evidence>
<dbReference type="PROSITE" id="PS51257">
    <property type="entry name" value="PROKAR_LIPOPROTEIN"/>
    <property type="match status" value="1"/>
</dbReference>
<evidence type="ECO:0000313" key="6">
    <source>
        <dbReference type="Proteomes" id="UP000037716"/>
    </source>
</evidence>
<evidence type="ECO:0000313" key="7">
    <source>
        <dbReference type="Proteomes" id="UP000183071"/>
    </source>
</evidence>
<evidence type="ECO:0000256" key="2">
    <source>
        <dbReference type="SAM" id="SignalP"/>
    </source>
</evidence>
<keyword evidence="7" id="KW-1185">Reference proteome</keyword>
<dbReference type="AlphaFoldDB" id="A0A0M9CIX3"/>
<protein>
    <submittedName>
        <fullName evidence="5">Auto-transporter adhesin, head GIN domain</fullName>
    </submittedName>
</protein>
<dbReference type="Pfam" id="PF10988">
    <property type="entry name" value="DUF2807"/>
    <property type="match status" value="1"/>
</dbReference>
<feature type="region of interest" description="Disordered" evidence="1">
    <location>
        <begin position="220"/>
        <end position="241"/>
    </location>
</feature>
<dbReference type="Proteomes" id="UP000037716">
    <property type="component" value="Unassembled WGS sequence"/>
</dbReference>
<dbReference type="RefSeq" id="WP_053974975.1">
    <property type="nucleotide sequence ID" value="NZ_FNUE01000002.1"/>
</dbReference>
<feature type="compositionally biased region" description="Polar residues" evidence="1">
    <location>
        <begin position="230"/>
        <end position="241"/>
    </location>
</feature>
<dbReference type="PATRIC" id="fig|1300348.6.peg.2476"/>
<evidence type="ECO:0000313" key="5">
    <source>
        <dbReference type="EMBL" id="SEE54366.1"/>
    </source>
</evidence>
<evidence type="ECO:0000256" key="1">
    <source>
        <dbReference type="SAM" id="MobiDB-lite"/>
    </source>
</evidence>
<dbReference type="Gene3D" id="2.160.20.120">
    <property type="match status" value="1"/>
</dbReference>
<dbReference type="InterPro" id="IPR021255">
    <property type="entry name" value="DUF2807"/>
</dbReference>
<dbReference type="EMBL" id="FNUE01000002">
    <property type="protein sequence ID" value="SEE54366.1"/>
    <property type="molecule type" value="Genomic_DNA"/>
</dbReference>
<comment type="caution">
    <text evidence="4">The sequence shown here is derived from an EMBL/GenBank/DDBJ whole genome shotgun (WGS) entry which is preliminary data.</text>
</comment>
<dbReference type="Proteomes" id="UP000183071">
    <property type="component" value="Unassembled WGS sequence"/>
</dbReference>
<dbReference type="STRING" id="1300348.I602_2475"/>
<keyword evidence="2" id="KW-0732">Signal</keyword>
<dbReference type="EMBL" id="LGBR01000001">
    <property type="protein sequence ID" value="KOY52915.1"/>
    <property type="molecule type" value="Genomic_DNA"/>
</dbReference>
<feature type="chain" id="PRO_5005833146" evidence="2">
    <location>
        <begin position="23"/>
        <end position="241"/>
    </location>
</feature>
<organism evidence="4 6">
    <name type="scientific">Polaribacter dokdonensis DSW-5</name>
    <dbReference type="NCBI Taxonomy" id="1300348"/>
    <lineage>
        <taxon>Bacteria</taxon>
        <taxon>Pseudomonadati</taxon>
        <taxon>Bacteroidota</taxon>
        <taxon>Flavobacteriia</taxon>
        <taxon>Flavobacteriales</taxon>
        <taxon>Flavobacteriaceae</taxon>
    </lineage>
</organism>